<evidence type="ECO:0000313" key="2">
    <source>
        <dbReference type="Proteomes" id="UP000008493"/>
    </source>
</evidence>
<dbReference type="RefSeq" id="XP_007332096.1">
    <property type="nucleotide sequence ID" value="XM_007332034.1"/>
</dbReference>
<dbReference type="HOGENOM" id="CLU_068076_0_0_1"/>
<accession>K5X2X6</accession>
<dbReference type="InParanoid" id="K5X2X6"/>
<sequence>MFRQPILLNGWVNGNLYVPTNEVIGILPIPSDIREHSAMASYVHATGSKQKYSFIASMQGTRKPVLPVHTTAEEQFFHSLMENDPSFSPRSGEPHWNEAVKVWNSNADIKDGIFYKLIEQLKTYYAKWKARLHIKETLSLTAEQRQSVTHLIHDQRRSLLAPTIAAKPLQLHCVSAGFLSTSNLIDKSSSNTAESSSSAQMFEASIGQPQVGPNIDHRQQIELVARQQVADQLRKRTVVNKQRKNRTCRKCAVSECPGKRRVSDCKNPCRDCGKVECPGRNSHKLHLTCQEVAGER</sequence>
<reference evidence="2" key="1">
    <citation type="journal article" date="2012" name="Proc. Natl. Acad. Sci. U.S.A.">
        <title>Genome sequence of the button mushroom Agaricus bisporus reveals mechanisms governing adaptation to a humic-rich ecological niche.</title>
        <authorList>
            <person name="Morin E."/>
            <person name="Kohler A."/>
            <person name="Baker A.R."/>
            <person name="Foulongne-Oriol M."/>
            <person name="Lombard V."/>
            <person name="Nagy L.G."/>
            <person name="Ohm R.A."/>
            <person name="Patyshakuliyeva A."/>
            <person name="Brun A."/>
            <person name="Aerts A.L."/>
            <person name="Bailey A.M."/>
            <person name="Billette C."/>
            <person name="Coutinho P.M."/>
            <person name="Deakin G."/>
            <person name="Doddapaneni H."/>
            <person name="Floudas D."/>
            <person name="Grimwood J."/>
            <person name="Hilden K."/>
            <person name="Kuees U."/>
            <person name="LaButti K.M."/>
            <person name="Lapidus A."/>
            <person name="Lindquist E.A."/>
            <person name="Lucas S.M."/>
            <person name="Murat C."/>
            <person name="Riley R.W."/>
            <person name="Salamov A.A."/>
            <person name="Schmutz J."/>
            <person name="Subramanian V."/>
            <person name="Woesten H.A.B."/>
            <person name="Xu J."/>
            <person name="Eastwood D.C."/>
            <person name="Foster G.D."/>
            <person name="Sonnenberg A.S."/>
            <person name="Cullen D."/>
            <person name="de Vries R.P."/>
            <person name="Lundell T."/>
            <person name="Hibbett D.S."/>
            <person name="Henrissat B."/>
            <person name="Burton K.S."/>
            <person name="Kerrigan R.W."/>
            <person name="Challen M.P."/>
            <person name="Grigoriev I.V."/>
            <person name="Martin F."/>
        </authorList>
    </citation>
    <scope>NUCLEOTIDE SEQUENCE [LARGE SCALE GENOMIC DNA]</scope>
    <source>
        <strain evidence="2">JB137-S8 / ATCC MYA-4627 / FGSC 10392</strain>
    </source>
</reference>
<gene>
    <name evidence="1" type="ORF">AGABI1DRAFT_43847</name>
</gene>
<dbReference type="KEGG" id="abp:AGABI1DRAFT43847"/>
<protein>
    <submittedName>
        <fullName evidence="1">Uncharacterized protein</fullName>
    </submittedName>
</protein>
<dbReference type="GeneID" id="18829515"/>
<dbReference type="eggNOG" id="ENOG502RCE4">
    <property type="taxonomic scope" value="Eukaryota"/>
</dbReference>
<dbReference type="OMA" id="DTHEDIY"/>
<dbReference type="OrthoDB" id="1920326at2759"/>
<proteinExistence type="predicted"/>
<dbReference type="EMBL" id="JH971397">
    <property type="protein sequence ID" value="EKM77267.1"/>
    <property type="molecule type" value="Genomic_DNA"/>
</dbReference>
<dbReference type="Proteomes" id="UP000008493">
    <property type="component" value="Unassembled WGS sequence"/>
</dbReference>
<name>K5X2X6_AGABU</name>
<evidence type="ECO:0000313" key="1">
    <source>
        <dbReference type="EMBL" id="EKM77267.1"/>
    </source>
</evidence>
<organism evidence="1 2">
    <name type="scientific">Agaricus bisporus var. burnettii (strain JB137-S8 / ATCC MYA-4627 / FGSC 10392)</name>
    <name type="common">White button mushroom</name>
    <dbReference type="NCBI Taxonomy" id="597362"/>
    <lineage>
        <taxon>Eukaryota</taxon>
        <taxon>Fungi</taxon>
        <taxon>Dikarya</taxon>
        <taxon>Basidiomycota</taxon>
        <taxon>Agaricomycotina</taxon>
        <taxon>Agaricomycetes</taxon>
        <taxon>Agaricomycetidae</taxon>
        <taxon>Agaricales</taxon>
        <taxon>Agaricineae</taxon>
        <taxon>Agaricaceae</taxon>
        <taxon>Agaricus</taxon>
    </lineage>
</organism>
<keyword evidence="2" id="KW-1185">Reference proteome</keyword>
<dbReference type="AlphaFoldDB" id="K5X2X6"/>